<evidence type="ECO:0000313" key="1">
    <source>
        <dbReference type="EMBL" id="KKU39526.1"/>
    </source>
</evidence>
<accession>A0A0G1Q376</accession>
<gene>
    <name evidence="1" type="ORF">UX53_C0004G0027</name>
</gene>
<dbReference type="AlphaFoldDB" id="A0A0G1Q376"/>
<comment type="caution">
    <text evidence="1">The sequence shown here is derived from an EMBL/GenBank/DDBJ whole genome shotgun (WGS) entry which is preliminary data.</text>
</comment>
<sequence length="109" mass="13094">MRLFNILNIPRRFKVFNGGDVGKRRNQSVLTGAGKIVQMQILMNNYVNFLTERHFCEIDRDYRGRMRKYVFLPEVITERSTGADVYPIYRHPLFGNRKFNIYNRLKWFG</sequence>
<dbReference type="EMBL" id="LCMO01000004">
    <property type="protein sequence ID" value="KKU39526.1"/>
    <property type="molecule type" value="Genomic_DNA"/>
</dbReference>
<dbReference type="Proteomes" id="UP000033818">
    <property type="component" value="Unassembled WGS sequence"/>
</dbReference>
<proteinExistence type="predicted"/>
<name>A0A0G1Q376_9BACT</name>
<organism evidence="1 2">
    <name type="scientific">Candidatus Azambacteria bacterium GW2011_GWB2_46_37</name>
    <dbReference type="NCBI Taxonomy" id="1618618"/>
    <lineage>
        <taxon>Bacteria</taxon>
        <taxon>Candidatus Azamiibacteriota</taxon>
    </lineage>
</organism>
<evidence type="ECO:0000313" key="2">
    <source>
        <dbReference type="Proteomes" id="UP000033818"/>
    </source>
</evidence>
<reference evidence="1 2" key="1">
    <citation type="journal article" date="2015" name="Nature">
        <title>rRNA introns, odd ribosomes, and small enigmatic genomes across a large radiation of phyla.</title>
        <authorList>
            <person name="Brown C.T."/>
            <person name="Hug L.A."/>
            <person name="Thomas B.C."/>
            <person name="Sharon I."/>
            <person name="Castelle C.J."/>
            <person name="Singh A."/>
            <person name="Wilkins M.J."/>
            <person name="Williams K.H."/>
            <person name="Banfield J.F."/>
        </authorList>
    </citation>
    <scope>NUCLEOTIDE SEQUENCE [LARGE SCALE GENOMIC DNA]</scope>
</reference>
<protein>
    <submittedName>
        <fullName evidence="1">Uncharacterized protein</fullName>
    </submittedName>
</protein>